<dbReference type="GO" id="GO:0008017">
    <property type="term" value="F:microtubule binding"/>
    <property type="evidence" value="ECO:0007669"/>
    <property type="project" value="UniProtKB-UniRule"/>
</dbReference>
<keyword evidence="7" id="KW-0132">Cell division</keyword>
<feature type="region of interest" description="Disordered" evidence="9">
    <location>
        <begin position="441"/>
        <end position="461"/>
    </location>
</feature>
<keyword evidence="12" id="KW-1185">Reference proteome</keyword>
<dbReference type="GO" id="GO:0007019">
    <property type="term" value="P:microtubule depolymerization"/>
    <property type="evidence" value="ECO:0007669"/>
    <property type="project" value="TreeGrafter"/>
</dbReference>
<dbReference type="GO" id="GO:0008352">
    <property type="term" value="C:katanin complex"/>
    <property type="evidence" value="ECO:0007669"/>
    <property type="project" value="InterPro"/>
</dbReference>
<dbReference type="InterPro" id="IPR020472">
    <property type="entry name" value="WD40_PAC1"/>
</dbReference>
<feature type="compositionally biased region" description="Low complexity" evidence="9">
    <location>
        <begin position="536"/>
        <end position="550"/>
    </location>
</feature>
<dbReference type="Pfam" id="PF13925">
    <property type="entry name" value="Katanin_con80"/>
    <property type="match status" value="1"/>
</dbReference>
<proteinExistence type="inferred from homology"/>
<dbReference type="GO" id="GO:0005874">
    <property type="term" value="C:microtubule"/>
    <property type="evidence" value="ECO:0007669"/>
    <property type="project" value="UniProtKB-KW"/>
</dbReference>
<evidence type="ECO:0000313" key="11">
    <source>
        <dbReference type="EMBL" id="CAG9767471.1"/>
    </source>
</evidence>
<keyword evidence="7" id="KW-0498">Mitosis</keyword>
<dbReference type="GO" id="GO:0051013">
    <property type="term" value="P:microtubule severing"/>
    <property type="evidence" value="ECO:0007669"/>
    <property type="project" value="UniProtKB-UniRule"/>
</dbReference>
<dbReference type="InterPro" id="IPR028021">
    <property type="entry name" value="Katanin_C-terminal"/>
</dbReference>
<feature type="repeat" description="WD" evidence="8">
    <location>
        <begin position="57"/>
        <end position="98"/>
    </location>
</feature>
<evidence type="ECO:0000256" key="5">
    <source>
        <dbReference type="ARBA" id="ARBA00022737"/>
    </source>
</evidence>
<dbReference type="InterPro" id="IPR001680">
    <property type="entry name" value="WD40_rpt"/>
</dbReference>
<dbReference type="GO" id="GO:0051301">
    <property type="term" value="P:cell division"/>
    <property type="evidence" value="ECO:0007669"/>
    <property type="project" value="UniProtKB-KW"/>
</dbReference>
<dbReference type="HAMAP" id="MF_03022">
    <property type="entry name" value="Katanin_p80_B1"/>
    <property type="match status" value="1"/>
</dbReference>
<dbReference type="EMBL" id="OU892280">
    <property type="protein sequence ID" value="CAG9767471.1"/>
    <property type="molecule type" value="Genomic_DNA"/>
</dbReference>
<dbReference type="PRINTS" id="PR00320">
    <property type="entry name" value="GPROTEINBRPT"/>
</dbReference>
<sequence length="820" mass="91344">MASLSRRSWKLQDFQAHNANVNCLALGHKSGRVMVTGGDDKKVNLWAVGKKSCFMSLSGHITPIECVQFNQLEELVCAGSRAGDLKVWDLEAAKLVRTLNGHKNTIKSIDFHPYGDLLASGSGDSTIKLWDTRKKGVLYTFNGHAGQVNSIKFSPDGHWLASGGEDSTIKIWDLRIGKVLKEFHEHLNPVTCVEFHPHEFLLATGGVDRTVNFFDLENFSLVSSESDLGVIRALCFNPEGDCVFTGVRDYLKIVGWEPSRLHDSIPVSWGNVCDISTAQNQLVGASFYLTNVQVYVVDLKKCLPMGYSSEADPALTAIPPSPFLQHPSLRKSFSKAERPVSLKGRILDVKTIEESTSGTDPEEESVADITNMKDYHEIFRGKGLVRTPPPEPEPFQEPERDFTSVVPILFQNNTYHDPTEPQILGDHHLSENFEALSLDNNVNHYHNSEPPAISPNKYSRSKSNLDQVYLSRLTKQQDRENILPPANNKTPKPAPKISLQRQTSNKEGVERSRTKSQSEAGIKHSASEANINRGTNASSKANSRKSSFSKPTPRNFTSVPNVSTATKINNARNQETTRRTLNLTNNIRQPVDIYVASKLSPEDRTPVEEKDFVPSSLDRPVGVDFDDFLPKFHDILGHRQQLPEMSEVEGLGLLMRGHQPIISILATRKRSSRLVFAHFRNKDIKSAIESAVAMDDISTLVDILGVINTKFSLWNLDLCVAVLPKLLDLLQSKYEQYMTLGCTTLKLILRHFGPVIRSNIQAPVGSFGVDIPREERYQKSVKCHEMLSQLRSCVVKKLSLPGNLGASFKDVQAMMVTSLD</sequence>
<dbReference type="PROSITE" id="PS50082">
    <property type="entry name" value="WD_REPEATS_2"/>
    <property type="match status" value="5"/>
</dbReference>
<dbReference type="InterPro" id="IPR019775">
    <property type="entry name" value="WD40_repeat_CS"/>
</dbReference>
<dbReference type="GO" id="GO:0005813">
    <property type="term" value="C:centrosome"/>
    <property type="evidence" value="ECO:0007669"/>
    <property type="project" value="UniProtKB-SubCell"/>
</dbReference>
<evidence type="ECO:0000256" key="6">
    <source>
        <dbReference type="ARBA" id="ARBA00023212"/>
    </source>
</evidence>
<accession>A0A9N9MRB7</accession>
<dbReference type="OrthoDB" id="10251605at2759"/>
<evidence type="ECO:0000256" key="4">
    <source>
        <dbReference type="ARBA" id="ARBA00022701"/>
    </source>
</evidence>
<keyword evidence="5" id="KW-0677">Repeat</keyword>
<dbReference type="PROSITE" id="PS00678">
    <property type="entry name" value="WD_REPEATS_1"/>
    <property type="match status" value="2"/>
</dbReference>
<dbReference type="Pfam" id="PF00400">
    <property type="entry name" value="WD40"/>
    <property type="match status" value="1"/>
</dbReference>
<dbReference type="InterPro" id="IPR036322">
    <property type="entry name" value="WD40_repeat_dom_sf"/>
</dbReference>
<gene>
    <name evidence="7" type="primary">KATNB1</name>
    <name evidence="11" type="ORF">CEUTPL_LOCUS8034</name>
</gene>
<comment type="function">
    <text evidence="7">Participates in a complex which severs microtubules in an ATP-dependent manner. May act to target the enzymatic subunit of this complex to sites of action such as the centrosome. Microtubule severing may promote rapid reorganization of cellular microtubule arrays and the release of microtubules from the centrosome following nucleation.</text>
</comment>
<evidence type="ECO:0000256" key="9">
    <source>
        <dbReference type="SAM" id="MobiDB-lite"/>
    </source>
</evidence>
<feature type="domain" description="Katanin p80 subunit C-terminal" evidence="10">
    <location>
        <begin position="657"/>
        <end position="814"/>
    </location>
</feature>
<dbReference type="PROSITE" id="PS50294">
    <property type="entry name" value="WD_REPEATS_REGION"/>
    <property type="match status" value="5"/>
</dbReference>
<reference evidence="11" key="1">
    <citation type="submission" date="2022-01" db="EMBL/GenBank/DDBJ databases">
        <authorList>
            <person name="King R."/>
        </authorList>
    </citation>
    <scope>NUCLEOTIDE SEQUENCE</scope>
</reference>
<evidence type="ECO:0000256" key="7">
    <source>
        <dbReference type="HAMAP-Rule" id="MF_03022"/>
    </source>
</evidence>
<dbReference type="GO" id="GO:0005737">
    <property type="term" value="C:cytoplasm"/>
    <property type="evidence" value="ECO:0007669"/>
    <property type="project" value="UniProtKB-SubCell"/>
</dbReference>
<dbReference type="Proteomes" id="UP001152799">
    <property type="component" value="Chromosome 4"/>
</dbReference>
<dbReference type="PANTHER" id="PTHR19845">
    <property type="entry name" value="KATANIN P80 SUBUNIT"/>
    <property type="match status" value="1"/>
</dbReference>
<keyword evidence="4 7" id="KW-0493">Microtubule</keyword>
<dbReference type="FunFam" id="2.130.10.10:FF:000462">
    <property type="entry name" value="Katanin p80 WD40 repeat-containing subunit B1"/>
    <property type="match status" value="1"/>
</dbReference>
<feature type="repeat" description="WD" evidence="8">
    <location>
        <begin position="14"/>
        <end position="56"/>
    </location>
</feature>
<comment type="similarity">
    <text evidence="7">Belongs to the WD repeat KATNB1 family.</text>
</comment>
<dbReference type="Pfam" id="PF25168">
    <property type="entry name" value="Beta-prop_WDR36-Utp21_2nd"/>
    <property type="match status" value="1"/>
</dbReference>
<keyword evidence="7" id="KW-0131">Cell cycle</keyword>
<feature type="compositionally biased region" description="Polar residues" evidence="9">
    <location>
        <begin position="552"/>
        <end position="571"/>
    </location>
</feature>
<evidence type="ECO:0000256" key="2">
    <source>
        <dbReference type="ARBA" id="ARBA00022490"/>
    </source>
</evidence>
<dbReference type="InterPro" id="IPR015943">
    <property type="entry name" value="WD40/YVTN_repeat-like_dom_sf"/>
</dbReference>
<name>A0A9N9MRB7_9CUCU</name>
<dbReference type="GO" id="GO:0000922">
    <property type="term" value="C:spindle pole"/>
    <property type="evidence" value="ECO:0007669"/>
    <property type="project" value="UniProtKB-SubCell"/>
</dbReference>
<organism evidence="11 12">
    <name type="scientific">Ceutorhynchus assimilis</name>
    <name type="common">cabbage seed weevil</name>
    <dbReference type="NCBI Taxonomy" id="467358"/>
    <lineage>
        <taxon>Eukaryota</taxon>
        <taxon>Metazoa</taxon>
        <taxon>Ecdysozoa</taxon>
        <taxon>Arthropoda</taxon>
        <taxon>Hexapoda</taxon>
        <taxon>Insecta</taxon>
        <taxon>Pterygota</taxon>
        <taxon>Neoptera</taxon>
        <taxon>Endopterygota</taxon>
        <taxon>Coleoptera</taxon>
        <taxon>Polyphaga</taxon>
        <taxon>Cucujiformia</taxon>
        <taxon>Curculionidae</taxon>
        <taxon>Ceutorhynchinae</taxon>
        <taxon>Ceutorhynchus</taxon>
    </lineage>
</organism>
<feature type="repeat" description="WD" evidence="8">
    <location>
        <begin position="141"/>
        <end position="182"/>
    </location>
</feature>
<dbReference type="AlphaFoldDB" id="A0A9N9MRB7"/>
<keyword evidence="2 7" id="KW-0963">Cytoplasm</keyword>
<evidence type="ECO:0000256" key="8">
    <source>
        <dbReference type="PROSITE-ProRule" id="PRU00221"/>
    </source>
</evidence>
<keyword evidence="6 7" id="KW-0206">Cytoskeleton</keyword>
<evidence type="ECO:0000259" key="10">
    <source>
        <dbReference type="Pfam" id="PF13925"/>
    </source>
</evidence>
<protein>
    <recommendedName>
        <fullName evidence="7">Katanin p80 WD40 repeat-containing subunit B1</fullName>
        <shortName evidence="7">Katanin p80 subunit B1</shortName>
    </recommendedName>
    <alternativeName>
        <fullName evidence="7">p80 katanin</fullName>
    </alternativeName>
</protein>
<dbReference type="Gene3D" id="2.130.10.10">
    <property type="entry name" value="YVTN repeat-like/Quinoprotein amine dehydrogenase"/>
    <property type="match status" value="1"/>
</dbReference>
<comment type="subcellular location">
    <subcellularLocation>
        <location evidence="1 7">Cytoplasm</location>
        <location evidence="1 7">Cytoskeleton</location>
    </subcellularLocation>
    <subcellularLocation>
        <location evidence="7">Cytoplasm</location>
    </subcellularLocation>
    <subcellularLocation>
        <location evidence="7">Cytoplasm</location>
        <location evidence="7">Cytoskeleton</location>
        <location evidence="7">Microtubule organizing center</location>
        <location evidence="7">Centrosome</location>
    </subcellularLocation>
    <subcellularLocation>
        <location evidence="7">Cytoplasm</location>
        <location evidence="7">Cytoskeleton</location>
        <location evidence="7">Spindle pole</location>
    </subcellularLocation>
    <subcellularLocation>
        <location evidence="7">Cytoplasm</location>
        <location evidence="7">Cytoskeleton</location>
        <location evidence="7">Spindle</location>
    </subcellularLocation>
    <text evidence="7">Predominantly cytoplasmic. Localized to the interphase centrosome and mitotic spindle poles.</text>
</comment>
<dbReference type="PANTHER" id="PTHR19845:SF0">
    <property type="entry name" value="KATANIN P80 WD40 REPEAT-CONTAINING SUBUNIT B1"/>
    <property type="match status" value="1"/>
</dbReference>
<feature type="repeat" description="WD" evidence="8">
    <location>
        <begin position="183"/>
        <end position="224"/>
    </location>
</feature>
<dbReference type="SUPFAM" id="SSF50978">
    <property type="entry name" value="WD40 repeat-like"/>
    <property type="match status" value="1"/>
</dbReference>
<dbReference type="CDD" id="cd00200">
    <property type="entry name" value="WD40"/>
    <property type="match status" value="1"/>
</dbReference>
<dbReference type="InterPro" id="IPR026962">
    <property type="entry name" value="KTNB1"/>
</dbReference>
<evidence type="ECO:0000256" key="1">
    <source>
        <dbReference type="ARBA" id="ARBA00004245"/>
    </source>
</evidence>
<feature type="region of interest" description="Disordered" evidence="9">
    <location>
        <begin position="475"/>
        <end position="582"/>
    </location>
</feature>
<keyword evidence="3 8" id="KW-0853">WD repeat</keyword>
<comment type="subunit">
    <text evidence="7">Interacts with KATNA1. This interaction enhances the microtubule binding and severing activity of KATNA1 and also targets this activity to the centrosome.</text>
</comment>
<dbReference type="SMART" id="SM00320">
    <property type="entry name" value="WD40"/>
    <property type="match status" value="6"/>
</dbReference>
<feature type="repeat" description="WD" evidence="8">
    <location>
        <begin position="99"/>
        <end position="140"/>
    </location>
</feature>
<evidence type="ECO:0000313" key="12">
    <source>
        <dbReference type="Proteomes" id="UP001152799"/>
    </source>
</evidence>
<evidence type="ECO:0000256" key="3">
    <source>
        <dbReference type="ARBA" id="ARBA00022574"/>
    </source>
</evidence>